<dbReference type="PANTHER" id="PTHR43024:SF1">
    <property type="entry name" value="UDP-N-ACETYLMURAMOYL-TRIPEPTIDE--D-ALANYL-D-ALANINE LIGASE"/>
    <property type="match status" value="1"/>
</dbReference>
<comment type="pathway">
    <text evidence="10 11">Cell wall biogenesis; peptidoglycan biosynthesis.</text>
</comment>
<evidence type="ECO:0000256" key="8">
    <source>
        <dbReference type="ARBA" id="ARBA00023306"/>
    </source>
</evidence>
<evidence type="ECO:0000259" key="13">
    <source>
        <dbReference type="Pfam" id="PF02875"/>
    </source>
</evidence>
<evidence type="ECO:0000256" key="9">
    <source>
        <dbReference type="ARBA" id="ARBA00023316"/>
    </source>
</evidence>
<evidence type="ECO:0000313" key="16">
    <source>
        <dbReference type="Proteomes" id="UP000238442"/>
    </source>
</evidence>
<dbReference type="GO" id="GO:0051301">
    <property type="term" value="P:cell division"/>
    <property type="evidence" value="ECO:0007669"/>
    <property type="project" value="UniProtKB-KW"/>
</dbReference>
<dbReference type="PANTHER" id="PTHR43024">
    <property type="entry name" value="UDP-N-ACETYLMURAMOYL-TRIPEPTIDE--D-ALANYL-D-ALANINE LIGASE"/>
    <property type="match status" value="1"/>
</dbReference>
<comment type="catalytic activity">
    <reaction evidence="10 11">
        <text>D-alanyl-D-alanine + UDP-N-acetyl-alpha-D-muramoyl-L-alanyl-gamma-D-glutamyl-meso-2,6-diaminopimelate + ATP = UDP-N-acetyl-alpha-D-muramoyl-L-alanyl-gamma-D-glutamyl-meso-2,6-diaminopimeloyl-D-alanyl-D-alanine + ADP + phosphate + H(+)</text>
        <dbReference type="Rhea" id="RHEA:28374"/>
        <dbReference type="ChEBI" id="CHEBI:15378"/>
        <dbReference type="ChEBI" id="CHEBI:30616"/>
        <dbReference type="ChEBI" id="CHEBI:43474"/>
        <dbReference type="ChEBI" id="CHEBI:57822"/>
        <dbReference type="ChEBI" id="CHEBI:61386"/>
        <dbReference type="ChEBI" id="CHEBI:83905"/>
        <dbReference type="ChEBI" id="CHEBI:456216"/>
        <dbReference type="EC" id="6.3.2.10"/>
    </reaction>
</comment>
<dbReference type="GO" id="GO:0047480">
    <property type="term" value="F:UDP-N-acetylmuramoyl-tripeptide-D-alanyl-D-alanine ligase activity"/>
    <property type="evidence" value="ECO:0007669"/>
    <property type="project" value="UniProtKB-UniRule"/>
</dbReference>
<dbReference type="Gene3D" id="3.40.1390.10">
    <property type="entry name" value="MurE/MurF, N-terminal domain"/>
    <property type="match status" value="1"/>
</dbReference>
<evidence type="ECO:0000256" key="4">
    <source>
        <dbReference type="ARBA" id="ARBA00022741"/>
    </source>
</evidence>
<evidence type="ECO:0000256" key="5">
    <source>
        <dbReference type="ARBA" id="ARBA00022840"/>
    </source>
</evidence>
<dbReference type="HAMAP" id="MF_02019">
    <property type="entry name" value="MurF"/>
    <property type="match status" value="1"/>
</dbReference>
<evidence type="ECO:0000256" key="7">
    <source>
        <dbReference type="ARBA" id="ARBA00022984"/>
    </source>
</evidence>
<dbReference type="OrthoDB" id="9801978at2"/>
<feature type="domain" description="Mur ligase central" evidence="14">
    <location>
        <begin position="97"/>
        <end position="274"/>
    </location>
</feature>
<dbReference type="InterPro" id="IPR036615">
    <property type="entry name" value="Mur_ligase_C_dom_sf"/>
</dbReference>
<gene>
    <name evidence="10" type="primary">murF</name>
    <name evidence="15" type="ORF">C5O00_02640</name>
</gene>
<keyword evidence="4 10" id="KW-0547">Nucleotide-binding</keyword>
<evidence type="ECO:0000256" key="3">
    <source>
        <dbReference type="ARBA" id="ARBA00022618"/>
    </source>
</evidence>
<dbReference type="KEGG" id="aue:C5O00_02640"/>
<dbReference type="RefSeq" id="WP_105214704.1">
    <property type="nucleotide sequence ID" value="NZ_CP027062.1"/>
</dbReference>
<dbReference type="SUPFAM" id="SSF63418">
    <property type="entry name" value="MurE/MurF N-terminal domain"/>
    <property type="match status" value="1"/>
</dbReference>
<dbReference type="Pfam" id="PF02875">
    <property type="entry name" value="Mur_ligase_C"/>
    <property type="match status" value="1"/>
</dbReference>
<dbReference type="Pfam" id="PF01225">
    <property type="entry name" value="Mur_ligase"/>
    <property type="match status" value="1"/>
</dbReference>
<dbReference type="GO" id="GO:0005737">
    <property type="term" value="C:cytoplasm"/>
    <property type="evidence" value="ECO:0007669"/>
    <property type="project" value="UniProtKB-SubCell"/>
</dbReference>
<keyword evidence="3 10" id="KW-0132">Cell division</keyword>
<dbReference type="InterPro" id="IPR051046">
    <property type="entry name" value="MurCDEF_CellWall_CoF430Synth"/>
</dbReference>
<dbReference type="InterPro" id="IPR013221">
    <property type="entry name" value="Mur_ligase_cen"/>
</dbReference>
<dbReference type="UniPathway" id="UPA00219"/>
<keyword evidence="1 10" id="KW-0963">Cytoplasm</keyword>
<keyword evidence="9 10" id="KW-0961">Cell wall biogenesis/degradation</keyword>
<dbReference type="Proteomes" id="UP000238442">
    <property type="component" value="Chromosome"/>
</dbReference>
<dbReference type="AlphaFoldDB" id="A0A2S0HU21"/>
<dbReference type="NCBIfam" id="TIGR01143">
    <property type="entry name" value="murF"/>
    <property type="match status" value="1"/>
</dbReference>
<dbReference type="InterPro" id="IPR036565">
    <property type="entry name" value="Mur-like_cat_sf"/>
</dbReference>
<reference evidence="15 16" key="1">
    <citation type="submission" date="2018-02" db="EMBL/GenBank/DDBJ databases">
        <title>Genomic analysis of the strain RR4-38 isolated from a seawater recirculating aquaculture system.</title>
        <authorList>
            <person name="Kim Y.-S."/>
            <person name="Jang Y.H."/>
            <person name="Kim K.-H."/>
        </authorList>
    </citation>
    <scope>NUCLEOTIDE SEQUENCE [LARGE SCALE GENOMIC DNA]</scope>
    <source>
        <strain evidence="15 16">RR4-38</strain>
    </source>
</reference>
<dbReference type="GO" id="GO:0005524">
    <property type="term" value="F:ATP binding"/>
    <property type="evidence" value="ECO:0007669"/>
    <property type="project" value="UniProtKB-UniRule"/>
</dbReference>
<organism evidence="15 16">
    <name type="scientific">Pukyongia salina</name>
    <dbReference type="NCBI Taxonomy" id="2094025"/>
    <lineage>
        <taxon>Bacteria</taxon>
        <taxon>Pseudomonadati</taxon>
        <taxon>Bacteroidota</taxon>
        <taxon>Flavobacteriia</taxon>
        <taxon>Flavobacteriales</taxon>
        <taxon>Flavobacteriaceae</taxon>
        <taxon>Pukyongia</taxon>
    </lineage>
</organism>
<keyword evidence="7 10" id="KW-0573">Peptidoglycan synthesis</keyword>
<dbReference type="InterPro" id="IPR004101">
    <property type="entry name" value="Mur_ligase_C"/>
</dbReference>
<evidence type="ECO:0000259" key="12">
    <source>
        <dbReference type="Pfam" id="PF01225"/>
    </source>
</evidence>
<dbReference type="GO" id="GO:0009252">
    <property type="term" value="P:peptidoglycan biosynthetic process"/>
    <property type="evidence" value="ECO:0007669"/>
    <property type="project" value="UniProtKB-UniRule"/>
</dbReference>
<dbReference type="EMBL" id="CP027062">
    <property type="protein sequence ID" value="AVI50125.1"/>
    <property type="molecule type" value="Genomic_DNA"/>
</dbReference>
<dbReference type="GO" id="GO:0008360">
    <property type="term" value="P:regulation of cell shape"/>
    <property type="evidence" value="ECO:0007669"/>
    <property type="project" value="UniProtKB-KW"/>
</dbReference>
<keyword evidence="8 10" id="KW-0131">Cell cycle</keyword>
<evidence type="ECO:0000256" key="1">
    <source>
        <dbReference type="ARBA" id="ARBA00022490"/>
    </source>
</evidence>
<proteinExistence type="inferred from homology"/>
<keyword evidence="6 10" id="KW-0133">Cell shape</keyword>
<comment type="similarity">
    <text evidence="10">Belongs to the MurCDEF family. MurF subfamily.</text>
</comment>
<sequence length="426" mass="47203">MKIETLHSHFLHSSGICTDTRKITPNCLFFALRGDNFNGNEFAQDALDKGAYKVVIDDIRAHKNTGETILHGNSLVLLQKLATFHRNYLKVPIIALTGSNGKTTTKELINAVLSQKFQTTATIGNLNNHIGVPLTLLSMTAKTEFGIVEMGANHLNEIAQLSAIVQPDYGYITNFGKAHLEGFGGVEGVIKGKSELYKHLSENERLVFVNGNDEKQMSLTADMNRFTFGSGDFDCSIVLKNASGYLQIEYQGISIQSNLIGLYNFHNIASAIAIGQYFNVSAENIKIAIEGYTPQNNRSQIIEKNGFHIIMDAYNANPSSMLAALENFRQGKGENKILILGDMFELGEHASTEHQKIVAYLEEHPFAMAYLIGENFSKTHSTTSQVKLFKSFEEFTTFWSSIRLKGGNLMVKGSRGMALERILDLL</sequence>
<comment type="function">
    <text evidence="10 11">Involved in cell wall formation. Catalyzes the final step in the synthesis of UDP-N-acetylmuramoyl-pentapeptide, the precursor of murein.</text>
</comment>
<feature type="domain" description="Mur ligase C-terminal" evidence="13">
    <location>
        <begin position="298"/>
        <end position="381"/>
    </location>
</feature>
<dbReference type="InterPro" id="IPR005863">
    <property type="entry name" value="UDP-N-AcMur_synth"/>
</dbReference>
<dbReference type="Gene3D" id="3.90.190.20">
    <property type="entry name" value="Mur ligase, C-terminal domain"/>
    <property type="match status" value="1"/>
</dbReference>
<name>A0A2S0HU21_9FLAO</name>
<dbReference type="SUPFAM" id="SSF53244">
    <property type="entry name" value="MurD-like peptide ligases, peptide-binding domain"/>
    <property type="match status" value="1"/>
</dbReference>
<keyword evidence="2 10" id="KW-0436">Ligase</keyword>
<dbReference type="GO" id="GO:0008766">
    <property type="term" value="F:UDP-N-acetylmuramoylalanyl-D-glutamyl-2,6-diaminopimelate-D-alanyl-D-alanine ligase activity"/>
    <property type="evidence" value="ECO:0007669"/>
    <property type="project" value="RHEA"/>
</dbReference>
<keyword evidence="5 10" id="KW-0067">ATP-binding</keyword>
<dbReference type="InterPro" id="IPR000713">
    <property type="entry name" value="Mur_ligase_N"/>
</dbReference>
<dbReference type="EC" id="6.3.2.10" evidence="10 11"/>
<dbReference type="InterPro" id="IPR035911">
    <property type="entry name" value="MurE/MurF_N"/>
</dbReference>
<evidence type="ECO:0000256" key="6">
    <source>
        <dbReference type="ARBA" id="ARBA00022960"/>
    </source>
</evidence>
<accession>A0A2S0HU21</accession>
<protein>
    <recommendedName>
        <fullName evidence="10 11">UDP-N-acetylmuramoyl-tripeptide--D-alanyl-D-alanine ligase</fullName>
        <ecNumber evidence="10 11">6.3.2.10</ecNumber>
    </recommendedName>
    <alternativeName>
        <fullName evidence="10">D-alanyl-D-alanine-adding enzyme</fullName>
    </alternativeName>
</protein>
<keyword evidence="16" id="KW-1185">Reference proteome</keyword>
<evidence type="ECO:0000256" key="2">
    <source>
        <dbReference type="ARBA" id="ARBA00022598"/>
    </source>
</evidence>
<evidence type="ECO:0000256" key="10">
    <source>
        <dbReference type="HAMAP-Rule" id="MF_02019"/>
    </source>
</evidence>
<comment type="subcellular location">
    <subcellularLocation>
        <location evidence="10 11">Cytoplasm</location>
    </subcellularLocation>
</comment>
<dbReference type="Pfam" id="PF08245">
    <property type="entry name" value="Mur_ligase_M"/>
    <property type="match status" value="1"/>
</dbReference>
<dbReference type="GO" id="GO:0071555">
    <property type="term" value="P:cell wall organization"/>
    <property type="evidence" value="ECO:0007669"/>
    <property type="project" value="UniProtKB-KW"/>
</dbReference>
<feature type="domain" description="Mur ligase N-terminal catalytic" evidence="12">
    <location>
        <begin position="14"/>
        <end position="58"/>
    </location>
</feature>
<dbReference type="SUPFAM" id="SSF53623">
    <property type="entry name" value="MurD-like peptide ligases, catalytic domain"/>
    <property type="match status" value="1"/>
</dbReference>
<evidence type="ECO:0000313" key="15">
    <source>
        <dbReference type="EMBL" id="AVI50125.1"/>
    </source>
</evidence>
<dbReference type="Gene3D" id="3.40.1190.10">
    <property type="entry name" value="Mur-like, catalytic domain"/>
    <property type="match status" value="1"/>
</dbReference>
<evidence type="ECO:0000256" key="11">
    <source>
        <dbReference type="RuleBase" id="RU004136"/>
    </source>
</evidence>
<evidence type="ECO:0000259" key="14">
    <source>
        <dbReference type="Pfam" id="PF08245"/>
    </source>
</evidence>
<feature type="binding site" evidence="10">
    <location>
        <begin position="98"/>
        <end position="104"/>
    </location>
    <ligand>
        <name>ATP</name>
        <dbReference type="ChEBI" id="CHEBI:30616"/>
    </ligand>
</feature>